<keyword evidence="5" id="KW-1185">Reference proteome</keyword>
<dbReference type="InterPro" id="IPR006357">
    <property type="entry name" value="HAD-SF_hydro_IIA"/>
</dbReference>
<dbReference type="GO" id="GO:0046474">
    <property type="term" value="P:glycerophospholipid biosynthetic process"/>
    <property type="evidence" value="ECO:0007669"/>
    <property type="project" value="TreeGrafter"/>
</dbReference>
<feature type="compositionally biased region" description="Low complexity" evidence="2">
    <location>
        <begin position="344"/>
        <end position="359"/>
    </location>
</feature>
<comment type="caution">
    <text evidence="4">The sequence shown here is derived from an EMBL/GenBank/DDBJ whole genome shotgun (WGS) entry which is preliminary data.</text>
</comment>
<dbReference type="GO" id="GO:0008270">
    <property type="term" value="F:zinc ion binding"/>
    <property type="evidence" value="ECO:0007669"/>
    <property type="project" value="InterPro"/>
</dbReference>
<evidence type="ECO:0000256" key="2">
    <source>
        <dbReference type="SAM" id="MobiDB-lite"/>
    </source>
</evidence>
<sequence length="887" mass="99495">MLRGLFKRILTRSIQRDALRFAGRRNFPLAFVFDIDGVLIRGEDVLPPAKRALSMLEGDNPFNMKLPYILLTNGGGISEQERCAKLSTKLGFKIDTRQYIQAHTILNLTAPKYIDTPVLVLGGKLDQVRKVAANYGFNRAYTSHDVLAWNPSVWPFHQLTDTERAATKPANFSQTPISAIFVFHDPRNWALDVQVICDVIQSAGLIGGPYVPLERQTNPVELVFLLGQGAFKAAFHLSVPQALTGSEYPYIQFGKPAHATYDFAAHVLRTHMQDLLGRELDGPLPPIYMVGDNPESDIAGANGAGWESVLVKTGVFTGAQPTHQPTYHAEDVEEADKRIDSRSESTASDTSSITSASRRPIPSTIQDNANHQTLSLESLSEDLANLAALTTRDNSRPAILVDSHLSAVYDKDAFDTLFTDVFATSENPASLDDFISAFPALDELPLRSGTQEPWFQELLMHPHNSLPPAERTQNISAMYLFFTAWTPHMPVVHTPTFTMEDNPPYLLKAMKACGAVFVRTRKASTYITDSLAAAREGLSQGILMDPTEQVHLVIAVVLLQAVGLWHQQQGERALSRLYHTMLVTMIRSAGLISKNTTWSPSKTDNVQKMWREWAFHEMTKRQFFIPLFDPQTNFHARALLLSYLHDCCQPIYFGFLPSYQADEVTFNMPCEEALWKAGSAEEWFSILQTPSVHYSSQCRLAGLDMRTSLASMNDPQFIPSPNLSRFCHFILIHTILRDLFIACSEPIQPASESSAGQVPSEAILSAQYALHNWLHSWTTCAAREPLMGDPSFFKDVLPFYWLGQVTILAYQEGLPPFNSPRSDTGEVRFKMVKRWLRHIRAFLNEGDESTIFWDELMKIQLQNWQLEYETDGGVDDQDGILGFFPDV</sequence>
<dbReference type="InterPro" id="IPR006353">
    <property type="entry name" value="HAD-SF_hydro_IIA_CECR5"/>
</dbReference>
<dbReference type="InterPro" id="IPR007219">
    <property type="entry name" value="XnlR_reg_dom"/>
</dbReference>
<dbReference type="Pfam" id="PF13344">
    <property type="entry name" value="Hydrolase_6"/>
    <property type="match status" value="1"/>
</dbReference>
<dbReference type="InterPro" id="IPR023214">
    <property type="entry name" value="HAD_sf"/>
</dbReference>
<dbReference type="Proteomes" id="UP000623467">
    <property type="component" value="Unassembled WGS sequence"/>
</dbReference>
<feature type="region of interest" description="Disordered" evidence="2">
    <location>
        <begin position="320"/>
        <end position="365"/>
    </location>
</feature>
<dbReference type="SUPFAM" id="SSF56784">
    <property type="entry name" value="HAD-like"/>
    <property type="match status" value="1"/>
</dbReference>
<protein>
    <submittedName>
        <fullName evidence="4">Fungal-trans domain-containing protein</fullName>
    </submittedName>
</protein>
<accession>A0A8H6ZI18</accession>
<dbReference type="Pfam" id="PF13242">
    <property type="entry name" value="Hydrolase_like"/>
    <property type="match status" value="1"/>
</dbReference>
<feature type="domain" description="Xylanolytic transcriptional activator regulatory" evidence="3">
    <location>
        <begin position="479"/>
        <end position="699"/>
    </location>
</feature>
<dbReference type="GO" id="GO:0003677">
    <property type="term" value="F:DNA binding"/>
    <property type="evidence" value="ECO:0007669"/>
    <property type="project" value="InterPro"/>
</dbReference>
<evidence type="ECO:0000256" key="1">
    <source>
        <dbReference type="ARBA" id="ARBA00023242"/>
    </source>
</evidence>
<dbReference type="InterPro" id="IPR050324">
    <property type="entry name" value="CDP-alcohol_PTase-I"/>
</dbReference>
<dbReference type="OrthoDB" id="10251048at2759"/>
<name>A0A8H6ZI18_9AGAR</name>
<dbReference type="PANTHER" id="PTHR14269:SF4">
    <property type="entry name" value="CAT EYE SYNDROME CRITICAL REGION PROTEIN 5"/>
    <property type="match status" value="1"/>
</dbReference>
<dbReference type="GO" id="GO:0005739">
    <property type="term" value="C:mitochondrion"/>
    <property type="evidence" value="ECO:0007669"/>
    <property type="project" value="TreeGrafter"/>
</dbReference>
<organism evidence="4 5">
    <name type="scientific">Mycena sanguinolenta</name>
    <dbReference type="NCBI Taxonomy" id="230812"/>
    <lineage>
        <taxon>Eukaryota</taxon>
        <taxon>Fungi</taxon>
        <taxon>Dikarya</taxon>
        <taxon>Basidiomycota</taxon>
        <taxon>Agaricomycotina</taxon>
        <taxon>Agaricomycetes</taxon>
        <taxon>Agaricomycetidae</taxon>
        <taxon>Agaricales</taxon>
        <taxon>Marasmiineae</taxon>
        <taxon>Mycenaceae</taxon>
        <taxon>Mycena</taxon>
    </lineage>
</organism>
<dbReference type="EMBL" id="JACAZH010000001">
    <property type="protein sequence ID" value="KAF7375935.1"/>
    <property type="molecule type" value="Genomic_DNA"/>
</dbReference>
<evidence type="ECO:0000313" key="4">
    <source>
        <dbReference type="EMBL" id="KAF7375935.1"/>
    </source>
</evidence>
<dbReference type="InterPro" id="IPR036412">
    <property type="entry name" value="HAD-like_sf"/>
</dbReference>
<dbReference type="NCBIfam" id="TIGR01456">
    <property type="entry name" value="CECR5"/>
    <property type="match status" value="1"/>
</dbReference>
<dbReference type="CDD" id="cd12148">
    <property type="entry name" value="fungal_TF_MHR"/>
    <property type="match status" value="1"/>
</dbReference>
<gene>
    <name evidence="4" type="ORF">MSAN_00008100</name>
</gene>
<dbReference type="AlphaFoldDB" id="A0A8H6ZI18"/>
<proteinExistence type="predicted"/>
<dbReference type="Pfam" id="PF04082">
    <property type="entry name" value="Fungal_trans"/>
    <property type="match status" value="1"/>
</dbReference>
<dbReference type="PANTHER" id="PTHR14269">
    <property type="entry name" value="CDP-DIACYLGLYCEROL--GLYCEROL-3-PHOSPHATE 3-PHOSPHATIDYLTRANSFERASE-RELATED"/>
    <property type="match status" value="1"/>
</dbReference>
<evidence type="ECO:0000259" key="3">
    <source>
        <dbReference type="Pfam" id="PF04082"/>
    </source>
</evidence>
<reference evidence="4" key="1">
    <citation type="submission" date="2020-05" db="EMBL/GenBank/DDBJ databases">
        <title>Mycena genomes resolve the evolution of fungal bioluminescence.</title>
        <authorList>
            <person name="Tsai I.J."/>
        </authorList>
    </citation>
    <scope>NUCLEOTIDE SEQUENCE</scope>
    <source>
        <strain evidence="4">160909Yilan</strain>
    </source>
</reference>
<keyword evidence="1" id="KW-0539">Nucleus</keyword>
<evidence type="ECO:0000313" key="5">
    <source>
        <dbReference type="Proteomes" id="UP000623467"/>
    </source>
</evidence>
<dbReference type="Gene3D" id="3.40.50.1000">
    <property type="entry name" value="HAD superfamily/HAD-like"/>
    <property type="match status" value="2"/>
</dbReference>
<dbReference type="NCBIfam" id="TIGR01460">
    <property type="entry name" value="HAD-SF-IIA"/>
    <property type="match status" value="1"/>
</dbReference>
<dbReference type="GO" id="GO:0006351">
    <property type="term" value="P:DNA-templated transcription"/>
    <property type="evidence" value="ECO:0007669"/>
    <property type="project" value="InterPro"/>
</dbReference>